<dbReference type="SMART" id="SM00448">
    <property type="entry name" value="REC"/>
    <property type="match status" value="1"/>
</dbReference>
<evidence type="ECO:0000259" key="3">
    <source>
        <dbReference type="PROSITE" id="PS50110"/>
    </source>
</evidence>
<accession>A0A0K1ESZ6</accession>
<evidence type="ECO:0000313" key="4">
    <source>
        <dbReference type="EMBL" id="AKT43738.1"/>
    </source>
</evidence>
<organism evidence="4 5">
    <name type="scientific">Chondromyces crocatus</name>
    <dbReference type="NCBI Taxonomy" id="52"/>
    <lineage>
        <taxon>Bacteria</taxon>
        <taxon>Pseudomonadati</taxon>
        <taxon>Myxococcota</taxon>
        <taxon>Polyangia</taxon>
        <taxon>Polyangiales</taxon>
        <taxon>Polyangiaceae</taxon>
        <taxon>Chondromyces</taxon>
    </lineage>
</organism>
<dbReference type="InterPro" id="IPR050595">
    <property type="entry name" value="Bact_response_regulator"/>
</dbReference>
<dbReference type="GO" id="GO:0000160">
    <property type="term" value="P:phosphorelay signal transduction system"/>
    <property type="evidence" value="ECO:0007669"/>
    <property type="project" value="InterPro"/>
</dbReference>
<evidence type="ECO:0000256" key="1">
    <source>
        <dbReference type="ARBA" id="ARBA00022553"/>
    </source>
</evidence>
<feature type="modified residue" description="4-aspartylphosphate" evidence="2">
    <location>
        <position position="52"/>
    </location>
</feature>
<dbReference type="Proteomes" id="UP000067626">
    <property type="component" value="Chromosome"/>
</dbReference>
<dbReference type="Pfam" id="PF00072">
    <property type="entry name" value="Response_reg"/>
    <property type="match status" value="1"/>
</dbReference>
<dbReference type="InterPro" id="IPR011006">
    <property type="entry name" value="CheY-like_superfamily"/>
</dbReference>
<dbReference type="PANTHER" id="PTHR44591">
    <property type="entry name" value="STRESS RESPONSE REGULATOR PROTEIN 1"/>
    <property type="match status" value="1"/>
</dbReference>
<dbReference type="InterPro" id="IPR001789">
    <property type="entry name" value="Sig_transdc_resp-reg_receiver"/>
</dbReference>
<dbReference type="CDD" id="cd17574">
    <property type="entry name" value="REC_OmpR"/>
    <property type="match status" value="1"/>
</dbReference>
<dbReference type="RefSeq" id="WP_050435167.1">
    <property type="nucleotide sequence ID" value="NZ_CP012159.1"/>
</dbReference>
<dbReference type="Gene3D" id="3.40.50.2300">
    <property type="match status" value="1"/>
</dbReference>
<proteinExistence type="predicted"/>
<evidence type="ECO:0000313" key="5">
    <source>
        <dbReference type="Proteomes" id="UP000067626"/>
    </source>
</evidence>
<gene>
    <name evidence="4" type="primary">cheY</name>
    <name evidence="4" type="ORF">CMC5_079730</name>
</gene>
<protein>
    <submittedName>
        <fullName evidence="4">Chemotaxis protein CheY</fullName>
    </submittedName>
</protein>
<keyword evidence="1 2" id="KW-0597">Phosphoprotein</keyword>
<dbReference type="PROSITE" id="PS50110">
    <property type="entry name" value="RESPONSE_REGULATORY"/>
    <property type="match status" value="1"/>
</dbReference>
<dbReference type="KEGG" id="ccro:CMC5_079730"/>
<evidence type="ECO:0000256" key="2">
    <source>
        <dbReference type="PROSITE-ProRule" id="PRU00169"/>
    </source>
</evidence>
<sequence length="131" mass="13982">MKTVLIVDDEFDIADALAAIFEVEGYAVRVCSNGLDAMKEIARSLPDLLLLDVMMPVMDGLEVLSRLRSDDRTSDLPVIVMSAVKPKQASAGAPWQLFLQKPFNITALLVAVQGLIGSPVGAEHAEMAGGT</sequence>
<feature type="domain" description="Response regulatory" evidence="3">
    <location>
        <begin position="3"/>
        <end position="116"/>
    </location>
</feature>
<name>A0A0K1ESZ6_CHOCO</name>
<dbReference type="OrthoDB" id="9788090at2"/>
<dbReference type="EMBL" id="CP012159">
    <property type="protein sequence ID" value="AKT43738.1"/>
    <property type="molecule type" value="Genomic_DNA"/>
</dbReference>
<dbReference type="SUPFAM" id="SSF52172">
    <property type="entry name" value="CheY-like"/>
    <property type="match status" value="1"/>
</dbReference>
<dbReference type="STRING" id="52.CMC5_079730"/>
<keyword evidence="5" id="KW-1185">Reference proteome</keyword>
<reference evidence="4 5" key="1">
    <citation type="submission" date="2015-07" db="EMBL/GenBank/DDBJ databases">
        <title>Genome analysis of myxobacterium Chondromyces crocatus Cm c5 reveals a high potential for natural compound synthesis and the genetic basis for the loss of fruiting body formation.</title>
        <authorList>
            <person name="Zaburannyi N."/>
            <person name="Bunk B."/>
            <person name="Maier J."/>
            <person name="Overmann J."/>
            <person name="Mueller R."/>
        </authorList>
    </citation>
    <scope>NUCLEOTIDE SEQUENCE [LARGE SCALE GENOMIC DNA]</scope>
    <source>
        <strain evidence="4 5">Cm c5</strain>
    </source>
</reference>
<dbReference type="PANTHER" id="PTHR44591:SF3">
    <property type="entry name" value="RESPONSE REGULATORY DOMAIN-CONTAINING PROTEIN"/>
    <property type="match status" value="1"/>
</dbReference>
<dbReference type="AlphaFoldDB" id="A0A0K1ESZ6"/>